<dbReference type="EMBL" id="CADCXU010026953">
    <property type="protein sequence ID" value="CAB0013687.1"/>
    <property type="molecule type" value="Genomic_DNA"/>
</dbReference>
<dbReference type="Proteomes" id="UP000479000">
    <property type="component" value="Unassembled WGS sequence"/>
</dbReference>
<organism evidence="2 3">
    <name type="scientific">Nesidiocoris tenuis</name>
    <dbReference type="NCBI Taxonomy" id="355587"/>
    <lineage>
        <taxon>Eukaryota</taxon>
        <taxon>Metazoa</taxon>
        <taxon>Ecdysozoa</taxon>
        <taxon>Arthropoda</taxon>
        <taxon>Hexapoda</taxon>
        <taxon>Insecta</taxon>
        <taxon>Pterygota</taxon>
        <taxon>Neoptera</taxon>
        <taxon>Paraneoptera</taxon>
        <taxon>Hemiptera</taxon>
        <taxon>Heteroptera</taxon>
        <taxon>Panheteroptera</taxon>
        <taxon>Cimicomorpha</taxon>
        <taxon>Miridae</taxon>
        <taxon>Dicyphina</taxon>
        <taxon>Nesidiocoris</taxon>
    </lineage>
</organism>
<evidence type="ECO:0000256" key="1">
    <source>
        <dbReference type="SAM" id="MobiDB-lite"/>
    </source>
</evidence>
<protein>
    <submittedName>
        <fullName evidence="2">Uncharacterized protein</fullName>
    </submittedName>
</protein>
<accession>A0A6H5HCH7</accession>
<evidence type="ECO:0000313" key="2">
    <source>
        <dbReference type="EMBL" id="CAB0013687.1"/>
    </source>
</evidence>
<gene>
    <name evidence="2" type="ORF">NTEN_LOCUS18275</name>
</gene>
<dbReference type="AlphaFoldDB" id="A0A6H5HCH7"/>
<name>A0A6H5HCH7_9HEMI</name>
<proteinExistence type="predicted"/>
<feature type="region of interest" description="Disordered" evidence="1">
    <location>
        <begin position="1"/>
        <end position="28"/>
    </location>
</feature>
<keyword evidence="3" id="KW-1185">Reference proteome</keyword>
<reference evidence="2 3" key="1">
    <citation type="submission" date="2020-02" db="EMBL/GenBank/DDBJ databases">
        <authorList>
            <person name="Ferguson B K."/>
        </authorList>
    </citation>
    <scope>NUCLEOTIDE SEQUENCE [LARGE SCALE GENOMIC DNA]</scope>
</reference>
<sequence length="225" mass="25600">MAMKNKGTRANPKDVSSKAGPGGKQFIRDYSPRKSYYLDSERDFTGPATGSFRRITFFANDKIEIDKPEMNEQDGASCQHEHSSARNLKKYRESKEIWPCLYYAHRRTDIRDTGVGGLGIGGVGGDGAPRGMRHRQQSNPRHPLPAIPHCNFCTYHCNLLHAVYEVLRSKKLSLNTYFEKQDRTCCVRSTMFRPTSYLVRGYSSKCKASRCPGPRKFEFFDRSGP</sequence>
<evidence type="ECO:0000313" key="3">
    <source>
        <dbReference type="Proteomes" id="UP000479000"/>
    </source>
</evidence>